<comment type="caution">
    <text evidence="1">The sequence shown here is derived from an EMBL/GenBank/DDBJ whole genome shotgun (WGS) entry which is preliminary data.</text>
</comment>
<sequence>MEATERLAEALARSLDELETKLAAAMVWFDANGAAGLCSGEADFLRSCLRDPRALSRGEHECACAYLPLGRGGSLTAGR</sequence>
<evidence type="ECO:0000313" key="1">
    <source>
        <dbReference type="EMBL" id="MBL6080455.1"/>
    </source>
</evidence>
<accession>A0ABS1U8H3</accession>
<gene>
    <name evidence="1" type="ORF">JMJ56_20770</name>
</gene>
<organism evidence="1 2">
    <name type="scientific">Belnapia arida</name>
    <dbReference type="NCBI Taxonomy" id="2804533"/>
    <lineage>
        <taxon>Bacteria</taxon>
        <taxon>Pseudomonadati</taxon>
        <taxon>Pseudomonadota</taxon>
        <taxon>Alphaproteobacteria</taxon>
        <taxon>Acetobacterales</taxon>
        <taxon>Roseomonadaceae</taxon>
        <taxon>Belnapia</taxon>
    </lineage>
</organism>
<dbReference type="Proteomes" id="UP000660885">
    <property type="component" value="Unassembled WGS sequence"/>
</dbReference>
<name>A0ABS1U8H3_9PROT</name>
<reference evidence="1 2" key="1">
    <citation type="submission" date="2021-01" db="EMBL/GenBank/DDBJ databases">
        <title>Belnapia mucosa sp. nov. and Belnapia arida sp. nov., isolated from the Tabernas Desert (Almeria, Spain).</title>
        <authorList>
            <person name="Molina-Menor E."/>
            <person name="Vidal-Verdu A."/>
            <person name="Calonge A."/>
            <person name="Satari L."/>
            <person name="Pereto J."/>
            <person name="Porcar M."/>
        </authorList>
    </citation>
    <scope>NUCLEOTIDE SEQUENCE [LARGE SCALE GENOMIC DNA]</scope>
    <source>
        <strain evidence="1 2">T18</strain>
    </source>
</reference>
<keyword evidence="2" id="KW-1185">Reference proteome</keyword>
<evidence type="ECO:0000313" key="2">
    <source>
        <dbReference type="Proteomes" id="UP000660885"/>
    </source>
</evidence>
<dbReference type="EMBL" id="JAETWB010000014">
    <property type="protein sequence ID" value="MBL6080455.1"/>
    <property type="molecule type" value="Genomic_DNA"/>
</dbReference>
<protein>
    <submittedName>
        <fullName evidence="1">Uncharacterized protein</fullName>
    </submittedName>
</protein>
<proteinExistence type="predicted"/>
<dbReference type="RefSeq" id="WP_202833689.1">
    <property type="nucleotide sequence ID" value="NZ_JAETWB010000014.1"/>
</dbReference>